<name>A0AAE0RIV9_9TELE</name>
<reference evidence="1" key="1">
    <citation type="submission" date="2023-06" db="EMBL/GenBank/DDBJ databases">
        <title>Male Hemibagrus guttatus genome.</title>
        <authorList>
            <person name="Bian C."/>
        </authorList>
    </citation>
    <scope>NUCLEOTIDE SEQUENCE</scope>
    <source>
        <strain evidence="1">Male_cb2023</strain>
        <tissue evidence="1">Muscle</tissue>
    </source>
</reference>
<comment type="caution">
    <text evidence="1">The sequence shown here is derived from an EMBL/GenBank/DDBJ whole genome shotgun (WGS) entry which is preliminary data.</text>
</comment>
<dbReference type="EMBL" id="JAUCMX010000001">
    <property type="protein sequence ID" value="KAK3556362.1"/>
    <property type="molecule type" value="Genomic_DNA"/>
</dbReference>
<evidence type="ECO:0000313" key="2">
    <source>
        <dbReference type="Proteomes" id="UP001274896"/>
    </source>
</evidence>
<gene>
    <name evidence="1" type="ORF">QTP70_007074</name>
</gene>
<dbReference type="PANTHER" id="PTHR47027:SF30">
    <property type="entry name" value="THAP-TYPE DOMAIN-CONTAINING PROTEIN"/>
    <property type="match status" value="1"/>
</dbReference>
<sequence length="213" mass="23226">MAASSYHLQRDGIALDTKTSFLHNKPQLCSGIATMTGTRDLTATAPDDCVNNGEGEHGPLRLNVPNLPRDLVETLLEVELKTPLTEGSARCSQQTLTIRLGLPSLSGILLYDVVLLAPSSLDLQHALGHFAAVCEAAGMRVSTSKSEATVLYRKKVTCTLQVGREFLPQVEEFKYLGFLFMSEGRMDREIDRRIGAAAAVMRSMYQSVVVKKG</sequence>
<proteinExistence type="predicted"/>
<keyword evidence="2" id="KW-1185">Reference proteome</keyword>
<dbReference type="PANTHER" id="PTHR47027">
    <property type="entry name" value="REVERSE TRANSCRIPTASE DOMAIN-CONTAINING PROTEIN"/>
    <property type="match status" value="1"/>
</dbReference>
<organism evidence="1 2">
    <name type="scientific">Hemibagrus guttatus</name>
    <dbReference type="NCBI Taxonomy" id="175788"/>
    <lineage>
        <taxon>Eukaryota</taxon>
        <taxon>Metazoa</taxon>
        <taxon>Chordata</taxon>
        <taxon>Craniata</taxon>
        <taxon>Vertebrata</taxon>
        <taxon>Euteleostomi</taxon>
        <taxon>Actinopterygii</taxon>
        <taxon>Neopterygii</taxon>
        <taxon>Teleostei</taxon>
        <taxon>Ostariophysi</taxon>
        <taxon>Siluriformes</taxon>
        <taxon>Bagridae</taxon>
        <taxon>Hemibagrus</taxon>
    </lineage>
</organism>
<evidence type="ECO:0000313" key="1">
    <source>
        <dbReference type="EMBL" id="KAK3556362.1"/>
    </source>
</evidence>
<protein>
    <submittedName>
        <fullName evidence="1">Uncharacterized protein</fullName>
    </submittedName>
</protein>
<accession>A0AAE0RIV9</accession>
<dbReference type="Proteomes" id="UP001274896">
    <property type="component" value="Unassembled WGS sequence"/>
</dbReference>
<dbReference type="AlphaFoldDB" id="A0AAE0RIV9"/>